<dbReference type="GO" id="GO:0005829">
    <property type="term" value="C:cytosol"/>
    <property type="evidence" value="ECO:0007669"/>
    <property type="project" value="EnsemblFungi"/>
</dbReference>
<dbReference type="SMART" id="SM00694">
    <property type="entry name" value="DysFC"/>
    <property type="match status" value="1"/>
</dbReference>
<gene>
    <name evidence="2" type="primary">NDAI0G01910</name>
    <name evidence="2" type="ordered locus">NDAI_0G01910</name>
</gene>
<dbReference type="GeneID" id="11497362"/>
<dbReference type="OMA" id="DQGWFYS"/>
<dbReference type="eggNOG" id="ENOG502S49X">
    <property type="taxonomic scope" value="Eukaryota"/>
</dbReference>
<dbReference type="STRING" id="1071378.G0WDV5"/>
<keyword evidence="3" id="KW-1185">Reference proteome</keyword>
<dbReference type="Proteomes" id="UP000000689">
    <property type="component" value="Chromosome 7"/>
</dbReference>
<protein>
    <recommendedName>
        <fullName evidence="1">Peroxin/Ferlin domain-containing protein</fullName>
    </recommendedName>
</protein>
<dbReference type="InterPro" id="IPR006614">
    <property type="entry name" value="Peroxin/Ferlin"/>
</dbReference>
<dbReference type="OrthoDB" id="72441at2759"/>
<dbReference type="GO" id="GO:0030476">
    <property type="term" value="P:ascospore wall assembly"/>
    <property type="evidence" value="ECO:0007669"/>
    <property type="project" value="EnsemblFungi"/>
</dbReference>
<reference evidence="2 3" key="1">
    <citation type="journal article" date="2011" name="Proc. Natl. Acad. Sci. U.S.A.">
        <title>Evolutionary erosion of yeast sex chromosomes by mating-type switching accidents.</title>
        <authorList>
            <person name="Gordon J.L."/>
            <person name="Armisen D."/>
            <person name="Proux-Wera E."/>
            <person name="Oheigeartaigh S.S."/>
            <person name="Byrne K.P."/>
            <person name="Wolfe K.H."/>
        </authorList>
    </citation>
    <scope>NUCLEOTIDE SEQUENCE [LARGE SCALE GENOMIC DNA]</scope>
    <source>
        <strain evidence="3">ATCC 10597 / BCRC 20456 / CBS 421 / NBRC 0211 / NRRL Y-12639</strain>
    </source>
</reference>
<name>G0WDV5_NAUDC</name>
<dbReference type="GO" id="GO:0005628">
    <property type="term" value="C:prospore membrane"/>
    <property type="evidence" value="ECO:0007669"/>
    <property type="project" value="EnsemblFungi"/>
</dbReference>
<organism evidence="2 3">
    <name type="scientific">Naumovozyma dairenensis (strain ATCC 10597 / BCRC 20456 / CBS 421 / NBRC 0211 / NRRL Y-12639)</name>
    <name type="common">Saccharomyces dairenensis</name>
    <dbReference type="NCBI Taxonomy" id="1071378"/>
    <lineage>
        <taxon>Eukaryota</taxon>
        <taxon>Fungi</taxon>
        <taxon>Dikarya</taxon>
        <taxon>Ascomycota</taxon>
        <taxon>Saccharomycotina</taxon>
        <taxon>Saccharomycetes</taxon>
        <taxon>Saccharomycetales</taxon>
        <taxon>Saccharomycetaceae</taxon>
        <taxon>Naumovozyma</taxon>
    </lineage>
</organism>
<sequence length="138" mass="16668">MSKNTFIKDLEAFPKDIIIENERGLTFLGYPFYSPRLLIPRIDPPQFQIFIHSTGLLQCVSDDIIQSFQYFYPLESQFDEENAIKNDEKWFVMMDFKDRYDMDDQGWCYSWSFNNSRWKSKNGIVRRRVWVKLPSKKK</sequence>
<dbReference type="AlphaFoldDB" id="G0WDV5"/>
<accession>G0WDV5</accession>
<dbReference type="HOGENOM" id="CLU_1778715_0_0_1"/>
<proteinExistence type="predicted"/>
<dbReference type="RefSeq" id="XP_003671209.2">
    <property type="nucleotide sequence ID" value="XM_003671161.2"/>
</dbReference>
<evidence type="ECO:0000313" key="3">
    <source>
        <dbReference type="Proteomes" id="UP000000689"/>
    </source>
</evidence>
<feature type="domain" description="Peroxin/Ferlin" evidence="1">
    <location>
        <begin position="106"/>
        <end position="137"/>
    </location>
</feature>
<evidence type="ECO:0000259" key="1">
    <source>
        <dbReference type="SMART" id="SM00694"/>
    </source>
</evidence>
<dbReference type="GO" id="GO:0032120">
    <property type="term" value="P:ascospore-type prospore membrane formation"/>
    <property type="evidence" value="ECO:0007669"/>
    <property type="project" value="EnsemblFungi"/>
</dbReference>
<evidence type="ECO:0000313" key="2">
    <source>
        <dbReference type="EMBL" id="CCD25966.2"/>
    </source>
</evidence>
<dbReference type="KEGG" id="ndi:NDAI_0G01910"/>
<dbReference type="EMBL" id="HE580273">
    <property type="protein sequence ID" value="CCD25966.2"/>
    <property type="molecule type" value="Genomic_DNA"/>
</dbReference>